<dbReference type="InterPro" id="IPR050318">
    <property type="entry name" value="DENR/SUI1_TIF"/>
</dbReference>
<dbReference type="InterPro" id="IPR005872">
    <property type="entry name" value="SUI1_arc_bac"/>
</dbReference>
<dbReference type="AlphaFoldDB" id="A0A6B0YX50"/>
<dbReference type="PIRSF" id="PIRSF037511">
    <property type="entry name" value="Transl_init_SUI1_pro"/>
    <property type="match status" value="1"/>
</dbReference>
<dbReference type="PANTHER" id="PTHR12789">
    <property type="entry name" value="DENSITY-REGULATED PROTEIN HOMOLOG"/>
    <property type="match status" value="1"/>
</dbReference>
<evidence type="ECO:0000313" key="6">
    <source>
        <dbReference type="EMBL" id="MXY95233.1"/>
    </source>
</evidence>
<evidence type="ECO:0000259" key="5">
    <source>
        <dbReference type="PROSITE" id="PS50296"/>
    </source>
</evidence>
<dbReference type="CDD" id="cd11567">
    <property type="entry name" value="YciH_like"/>
    <property type="match status" value="1"/>
</dbReference>
<evidence type="ECO:0000256" key="1">
    <source>
        <dbReference type="ARBA" id="ARBA00005422"/>
    </source>
</evidence>
<evidence type="ECO:0000256" key="4">
    <source>
        <dbReference type="SAM" id="MobiDB-lite"/>
    </source>
</evidence>
<dbReference type="GO" id="GO:0002188">
    <property type="term" value="P:translation reinitiation"/>
    <property type="evidence" value="ECO:0007669"/>
    <property type="project" value="TreeGrafter"/>
</dbReference>
<keyword evidence="2" id="KW-0810">Translation regulation</keyword>
<dbReference type="Pfam" id="PF01253">
    <property type="entry name" value="SUI1"/>
    <property type="match status" value="1"/>
</dbReference>
<gene>
    <name evidence="6" type="ORF">F4Y42_17465</name>
</gene>
<dbReference type="SUPFAM" id="SSF55159">
    <property type="entry name" value="eIF1-like"/>
    <property type="match status" value="1"/>
</dbReference>
<dbReference type="InterPro" id="IPR001950">
    <property type="entry name" value="SUI1"/>
</dbReference>
<dbReference type="InterPro" id="IPR036877">
    <property type="entry name" value="SUI1_dom_sf"/>
</dbReference>
<accession>A0A6B0YX50</accession>
<reference evidence="6" key="1">
    <citation type="submission" date="2019-09" db="EMBL/GenBank/DDBJ databases">
        <title>Characterisation of the sponge microbiome using genome-centric metagenomics.</title>
        <authorList>
            <person name="Engelberts J.P."/>
            <person name="Robbins S.J."/>
            <person name="De Goeij J.M."/>
            <person name="Aranda M."/>
            <person name="Bell S.C."/>
            <person name="Webster N.S."/>
        </authorList>
    </citation>
    <scope>NUCLEOTIDE SEQUENCE</scope>
    <source>
        <strain evidence="6">SB0664_bin_27</strain>
    </source>
</reference>
<feature type="domain" description="SUI1" evidence="5">
    <location>
        <begin position="61"/>
        <end position="121"/>
    </location>
</feature>
<name>A0A6B0YX50_9CHLR</name>
<dbReference type="GO" id="GO:0003729">
    <property type="term" value="F:mRNA binding"/>
    <property type="evidence" value="ECO:0007669"/>
    <property type="project" value="TreeGrafter"/>
</dbReference>
<feature type="region of interest" description="Disordered" evidence="4">
    <location>
        <begin position="1"/>
        <end position="53"/>
    </location>
</feature>
<dbReference type="GO" id="GO:0001731">
    <property type="term" value="P:formation of translation preinitiation complex"/>
    <property type="evidence" value="ECO:0007669"/>
    <property type="project" value="TreeGrafter"/>
</dbReference>
<organism evidence="6">
    <name type="scientific">Caldilineaceae bacterium SB0664_bin_27</name>
    <dbReference type="NCBI Taxonomy" id="2605260"/>
    <lineage>
        <taxon>Bacteria</taxon>
        <taxon>Bacillati</taxon>
        <taxon>Chloroflexota</taxon>
        <taxon>Caldilineae</taxon>
        <taxon>Caldilineales</taxon>
        <taxon>Caldilineaceae</taxon>
    </lineage>
</organism>
<evidence type="ECO:0000256" key="3">
    <source>
        <dbReference type="ARBA" id="ARBA00022917"/>
    </source>
</evidence>
<dbReference type="PROSITE" id="PS50296">
    <property type="entry name" value="SUI1"/>
    <property type="match status" value="1"/>
</dbReference>
<dbReference type="GO" id="GO:0003743">
    <property type="term" value="F:translation initiation factor activity"/>
    <property type="evidence" value="ECO:0007669"/>
    <property type="project" value="UniProtKB-KW"/>
</dbReference>
<comment type="caution">
    <text evidence="6">The sequence shown here is derived from an EMBL/GenBank/DDBJ whole genome shotgun (WGS) entry which is preliminary data.</text>
</comment>
<proteinExistence type="inferred from homology"/>
<sequence length="127" mass="13807">MSKRKAKRSERSASRGAGSRLVYSTDPEPEPIQSPQELPRNPAAPFAIQGTQPVRVRLERKGRKGKTVSIVTGVKSPDVGRRALLKHLKGKLGCGGAVKGAEIEIQGDQRERLVVLLNELGYRAKQG</sequence>
<dbReference type="GO" id="GO:0006417">
    <property type="term" value="P:regulation of translation"/>
    <property type="evidence" value="ECO:0007669"/>
    <property type="project" value="UniProtKB-KW"/>
</dbReference>
<dbReference type="EMBL" id="VXRG01000141">
    <property type="protein sequence ID" value="MXY95233.1"/>
    <property type="molecule type" value="Genomic_DNA"/>
</dbReference>
<keyword evidence="3" id="KW-0648">Protein biosynthesis</keyword>
<keyword evidence="6" id="KW-0396">Initiation factor</keyword>
<dbReference type="Gene3D" id="3.30.780.10">
    <property type="entry name" value="SUI1-like domain"/>
    <property type="match status" value="1"/>
</dbReference>
<evidence type="ECO:0000256" key="2">
    <source>
        <dbReference type="ARBA" id="ARBA00022845"/>
    </source>
</evidence>
<protein>
    <submittedName>
        <fullName evidence="6">Translation initiation factor</fullName>
    </submittedName>
</protein>
<dbReference type="PANTHER" id="PTHR12789:SF0">
    <property type="entry name" value="DENSITY-REGULATED PROTEIN"/>
    <property type="match status" value="1"/>
</dbReference>
<comment type="similarity">
    <text evidence="1">Belongs to the SUI1 family.</text>
</comment>